<comment type="caution">
    <text evidence="1">The sequence shown here is derived from an EMBL/GenBank/DDBJ whole genome shotgun (WGS) entry which is preliminary data.</text>
</comment>
<evidence type="ECO:0000313" key="2">
    <source>
        <dbReference type="Proteomes" id="UP001612741"/>
    </source>
</evidence>
<keyword evidence="2" id="KW-1185">Reference proteome</keyword>
<dbReference type="Proteomes" id="UP001612741">
    <property type="component" value="Unassembled WGS sequence"/>
</dbReference>
<dbReference type="RefSeq" id="WP_397077848.1">
    <property type="nucleotide sequence ID" value="NZ_JBITGY010000001.1"/>
</dbReference>
<reference evidence="1 2" key="1">
    <citation type="submission" date="2024-10" db="EMBL/GenBank/DDBJ databases">
        <title>The Natural Products Discovery Center: Release of the First 8490 Sequenced Strains for Exploring Actinobacteria Biosynthetic Diversity.</title>
        <authorList>
            <person name="Kalkreuter E."/>
            <person name="Kautsar S.A."/>
            <person name="Yang D."/>
            <person name="Bader C.D."/>
            <person name="Teijaro C.N."/>
            <person name="Fluegel L."/>
            <person name="Davis C.M."/>
            <person name="Simpson J.R."/>
            <person name="Lauterbach L."/>
            <person name="Steele A.D."/>
            <person name="Gui C."/>
            <person name="Meng S."/>
            <person name="Li G."/>
            <person name="Viehrig K."/>
            <person name="Ye F."/>
            <person name="Su P."/>
            <person name="Kiefer A.F."/>
            <person name="Nichols A."/>
            <person name="Cepeda A.J."/>
            <person name="Yan W."/>
            <person name="Fan B."/>
            <person name="Jiang Y."/>
            <person name="Adhikari A."/>
            <person name="Zheng C.-J."/>
            <person name="Schuster L."/>
            <person name="Cowan T.M."/>
            <person name="Smanski M.J."/>
            <person name="Chevrette M.G."/>
            <person name="De Carvalho L.P.S."/>
            <person name="Shen B."/>
        </authorList>
    </citation>
    <scope>NUCLEOTIDE SEQUENCE [LARGE SCALE GENOMIC DNA]</scope>
    <source>
        <strain evidence="1 2">NPDC050545</strain>
    </source>
</reference>
<evidence type="ECO:0008006" key="3">
    <source>
        <dbReference type="Google" id="ProtNLM"/>
    </source>
</evidence>
<organism evidence="1 2">
    <name type="scientific">Nonomuraea typhae</name>
    <dbReference type="NCBI Taxonomy" id="2603600"/>
    <lineage>
        <taxon>Bacteria</taxon>
        <taxon>Bacillati</taxon>
        <taxon>Actinomycetota</taxon>
        <taxon>Actinomycetes</taxon>
        <taxon>Streptosporangiales</taxon>
        <taxon>Streptosporangiaceae</taxon>
        <taxon>Nonomuraea</taxon>
    </lineage>
</organism>
<gene>
    <name evidence="1" type="ORF">ACIBG2_01350</name>
</gene>
<evidence type="ECO:0000313" key="1">
    <source>
        <dbReference type="EMBL" id="MFI6495997.1"/>
    </source>
</evidence>
<accession>A0ABW7YJC1</accession>
<name>A0ABW7YJC1_9ACTN</name>
<sequence>MTFEVTDELVEAAYEIVDGWYQTGQIDWEDVWDRLERQIDDLDLGTDLGSPELKELKRRVLKMRKEGQ</sequence>
<proteinExistence type="predicted"/>
<dbReference type="EMBL" id="JBITGY010000001">
    <property type="protein sequence ID" value="MFI6495997.1"/>
    <property type="molecule type" value="Genomic_DNA"/>
</dbReference>
<protein>
    <recommendedName>
        <fullName evidence="3">CopG family transcriptional regulator</fullName>
    </recommendedName>
</protein>